<dbReference type="EMBL" id="JACEFF010000675">
    <property type="protein sequence ID" value="KAH9633036.1"/>
    <property type="molecule type" value="Genomic_DNA"/>
</dbReference>
<feature type="region of interest" description="Disordered" evidence="1">
    <location>
        <begin position="345"/>
        <end position="366"/>
    </location>
</feature>
<evidence type="ECO:0000256" key="1">
    <source>
        <dbReference type="SAM" id="MobiDB-lite"/>
    </source>
</evidence>
<organism evidence="2 3">
    <name type="scientific">Spodoptera exigua</name>
    <name type="common">Beet armyworm</name>
    <name type="synonym">Noctua fulgens</name>
    <dbReference type="NCBI Taxonomy" id="7107"/>
    <lineage>
        <taxon>Eukaryota</taxon>
        <taxon>Metazoa</taxon>
        <taxon>Ecdysozoa</taxon>
        <taxon>Arthropoda</taxon>
        <taxon>Hexapoda</taxon>
        <taxon>Insecta</taxon>
        <taxon>Pterygota</taxon>
        <taxon>Neoptera</taxon>
        <taxon>Endopterygota</taxon>
        <taxon>Lepidoptera</taxon>
        <taxon>Glossata</taxon>
        <taxon>Ditrysia</taxon>
        <taxon>Noctuoidea</taxon>
        <taxon>Noctuidae</taxon>
        <taxon>Amphipyrinae</taxon>
        <taxon>Spodoptera</taxon>
    </lineage>
</organism>
<feature type="region of interest" description="Disordered" evidence="1">
    <location>
        <begin position="166"/>
        <end position="194"/>
    </location>
</feature>
<protein>
    <recommendedName>
        <fullName evidence="4">Swi5-dependent recombination DNA repair protein 1 homolog</fullName>
    </recommendedName>
</protein>
<feature type="region of interest" description="Disordered" evidence="1">
    <location>
        <begin position="208"/>
        <end position="227"/>
    </location>
</feature>
<reference evidence="2" key="1">
    <citation type="journal article" date="2021" name="G3 (Bethesda)">
        <title>Genome and transcriptome analysis of the beet armyworm Spodoptera exigua reveals targets for pest control. .</title>
        <authorList>
            <person name="Simon S."/>
            <person name="Breeschoten T."/>
            <person name="Jansen H.J."/>
            <person name="Dirks R.P."/>
            <person name="Schranz M.E."/>
            <person name="Ros V.I.D."/>
        </authorList>
    </citation>
    <scope>NUCLEOTIDE SEQUENCE</scope>
    <source>
        <strain evidence="2">TB_SE_WUR_2020</strain>
    </source>
</reference>
<feature type="compositionally biased region" description="Basic residues" evidence="1">
    <location>
        <begin position="345"/>
        <end position="354"/>
    </location>
</feature>
<dbReference type="Proteomes" id="UP000814243">
    <property type="component" value="Unassembled WGS sequence"/>
</dbReference>
<name>A0A922MAH0_SPOEX</name>
<sequence>MKNVSAIKSNSTNSPKTPGGISKSLLTPCRRVGLSRNWRNKGPSPFISPLSGSTPTVREVNNDTRKRKSLVLDDNVEKTPEVSDVDNISEIKAEPSSEIDKTPSRNVELPRRKKSKILLTAINCSQEEAGVNLEQTNKNCAIPIREETAEDVIVDNIGNIEEVSTPVRTRSKKSKKPSPRLKTIPKNNKHLNEEPDVCDNELADVDIAADTKNSETPKDTEYKIKERSPNDLRKECIVVIQRKIFKKTEGSNNDTKRNEEKQGNSSSQALFDSDSDEIPLNQINSSKSKQGKAIEDATIPTPKDITDINEDDDFVDKSSKVIVSKVKEKETKSPKHKLKINKPLKLKPEKHKVQPKPSLHSSYDDDDDDFDINRKTILIRKTYDKVSKPSKAKSTGSITQQDIDELKARIETKKKLLLAQSINPETAELRNLIKKWQKGCQNALVELLDLMKTKFHDKQDMDYAEMLRTLKIPPSLVGYDAENDWFGIVTGSSSHEDNFASVDENLVVVRYEFGTESKKYAQ</sequence>
<feature type="compositionally biased region" description="Polar residues" evidence="1">
    <location>
        <begin position="1"/>
        <end position="16"/>
    </location>
</feature>
<feature type="region of interest" description="Disordered" evidence="1">
    <location>
        <begin position="249"/>
        <end position="311"/>
    </location>
</feature>
<feature type="region of interest" description="Disordered" evidence="1">
    <location>
        <begin position="1"/>
        <end position="66"/>
    </location>
</feature>
<evidence type="ECO:0000313" key="2">
    <source>
        <dbReference type="EMBL" id="KAH9633036.1"/>
    </source>
</evidence>
<accession>A0A922MAH0</accession>
<feature type="compositionally biased region" description="Basic residues" evidence="1">
    <location>
        <begin position="169"/>
        <end position="179"/>
    </location>
</feature>
<dbReference type="Gene3D" id="6.10.140.1020">
    <property type="match status" value="1"/>
</dbReference>
<feature type="compositionally biased region" description="Basic and acidic residues" evidence="1">
    <location>
        <begin position="249"/>
        <end position="262"/>
    </location>
</feature>
<feature type="compositionally biased region" description="Basic and acidic residues" evidence="1">
    <location>
        <begin position="212"/>
        <end position="227"/>
    </location>
</feature>
<dbReference type="AlphaFoldDB" id="A0A922MAH0"/>
<evidence type="ECO:0000313" key="3">
    <source>
        <dbReference type="Proteomes" id="UP000814243"/>
    </source>
</evidence>
<comment type="caution">
    <text evidence="2">The sequence shown here is derived from an EMBL/GenBank/DDBJ whole genome shotgun (WGS) entry which is preliminary data.</text>
</comment>
<gene>
    <name evidence="2" type="ORF">HF086_000396</name>
</gene>
<evidence type="ECO:0008006" key="4">
    <source>
        <dbReference type="Google" id="ProtNLM"/>
    </source>
</evidence>
<proteinExistence type="predicted"/>